<feature type="region of interest" description="Disordered" evidence="1">
    <location>
        <begin position="35"/>
        <end position="63"/>
    </location>
</feature>
<evidence type="ECO:0000256" key="1">
    <source>
        <dbReference type="SAM" id="MobiDB-lite"/>
    </source>
</evidence>
<dbReference type="AlphaFoldDB" id="A0ABD2WNF3"/>
<gene>
    <name evidence="2" type="ORF">TKK_011356</name>
</gene>
<feature type="compositionally biased region" description="Basic residues" evidence="1">
    <location>
        <begin position="100"/>
        <end position="110"/>
    </location>
</feature>
<protein>
    <submittedName>
        <fullName evidence="2">Uncharacterized protein</fullName>
    </submittedName>
</protein>
<name>A0ABD2WNF3_9HYME</name>
<keyword evidence="3" id="KW-1185">Reference proteome</keyword>
<feature type="region of interest" description="Disordered" evidence="1">
    <location>
        <begin position="77"/>
        <end position="113"/>
    </location>
</feature>
<evidence type="ECO:0000313" key="3">
    <source>
        <dbReference type="Proteomes" id="UP001627154"/>
    </source>
</evidence>
<evidence type="ECO:0000313" key="2">
    <source>
        <dbReference type="EMBL" id="KAL3394338.1"/>
    </source>
</evidence>
<comment type="caution">
    <text evidence="2">The sequence shown here is derived from an EMBL/GenBank/DDBJ whole genome shotgun (WGS) entry which is preliminary data.</text>
</comment>
<sequence length="432" mass="50156">MGINKMGHILKVTKLIDSIKEATVIIELQEDPKISRHDKDGNEKLNENDHFKNNEKNSEESDFEELDNVVEVNTMTPAEKNDTNVNENVVQTTNPPNPKEKKRPPVRRQPKACEQEKINTIHIDILEWLKDLTYSMDNEEKPMISILESKFGTTKLQNQKIVKRLRIMIEETWGSKYPHLMFVDKVAQKLVEQFSSLGDWIKWSMAIESNLKTSREELFGDDRKYNKKKSVVLPDVDILSPQEAHTMNTRNLKILCDTAENKTAIISLMNKTREYRISNDSKLKLNDKLKKYPHLLSYEGELKRPKVETMIGYDKIHKILQGKLNNSIITIIVLKGDNYIEINKKSKIPLLIAMNDTGSITQSFYNILINSRCMTIGENFITAFDIYLKTMLVFSISPPDILKDFFNFFYVLIEVKNLKDCGEKVKNFYEEI</sequence>
<feature type="compositionally biased region" description="Low complexity" evidence="1">
    <location>
        <begin position="83"/>
        <end position="94"/>
    </location>
</feature>
<feature type="compositionally biased region" description="Basic and acidic residues" evidence="1">
    <location>
        <begin position="35"/>
        <end position="59"/>
    </location>
</feature>
<proteinExistence type="predicted"/>
<accession>A0ABD2WNF3</accession>
<dbReference type="Proteomes" id="UP001627154">
    <property type="component" value="Unassembled WGS sequence"/>
</dbReference>
<organism evidence="2 3">
    <name type="scientific">Trichogramma kaykai</name>
    <dbReference type="NCBI Taxonomy" id="54128"/>
    <lineage>
        <taxon>Eukaryota</taxon>
        <taxon>Metazoa</taxon>
        <taxon>Ecdysozoa</taxon>
        <taxon>Arthropoda</taxon>
        <taxon>Hexapoda</taxon>
        <taxon>Insecta</taxon>
        <taxon>Pterygota</taxon>
        <taxon>Neoptera</taxon>
        <taxon>Endopterygota</taxon>
        <taxon>Hymenoptera</taxon>
        <taxon>Apocrita</taxon>
        <taxon>Proctotrupomorpha</taxon>
        <taxon>Chalcidoidea</taxon>
        <taxon>Trichogrammatidae</taxon>
        <taxon>Trichogramma</taxon>
    </lineage>
</organism>
<dbReference type="EMBL" id="JBJJXI010000092">
    <property type="protein sequence ID" value="KAL3394338.1"/>
    <property type="molecule type" value="Genomic_DNA"/>
</dbReference>
<reference evidence="2 3" key="1">
    <citation type="journal article" date="2024" name="bioRxiv">
        <title>A reference genome for Trichogramma kaykai: A tiny desert-dwelling parasitoid wasp with competing sex-ratio distorters.</title>
        <authorList>
            <person name="Culotta J."/>
            <person name="Lindsey A.R."/>
        </authorList>
    </citation>
    <scope>NUCLEOTIDE SEQUENCE [LARGE SCALE GENOMIC DNA]</scope>
    <source>
        <strain evidence="2 3">KSX58</strain>
    </source>
</reference>